<keyword evidence="9" id="KW-0998">Cell outer membrane</keyword>
<feature type="domain" description="NolW-like" evidence="13">
    <location>
        <begin position="328"/>
        <end position="452"/>
    </location>
</feature>
<keyword evidence="16" id="KW-1185">Reference proteome</keyword>
<reference evidence="15 16" key="1">
    <citation type="submission" date="2016-10" db="EMBL/GenBank/DDBJ databases">
        <authorList>
            <person name="Varghese N."/>
            <person name="Submissions S."/>
        </authorList>
    </citation>
    <scope>NUCLEOTIDE SEQUENCE [LARGE SCALE GENOMIC DNA]</scope>
    <source>
        <strain evidence="15 16">Nl1</strain>
    </source>
</reference>
<dbReference type="InterPro" id="IPR050810">
    <property type="entry name" value="Bact_Secretion_Sys_Channel"/>
</dbReference>
<dbReference type="Proteomes" id="UP000183471">
    <property type="component" value="Unassembled WGS sequence"/>
</dbReference>
<evidence type="ECO:0000256" key="1">
    <source>
        <dbReference type="ARBA" id="ARBA00004442"/>
    </source>
</evidence>
<evidence type="ECO:0000256" key="7">
    <source>
        <dbReference type="ARBA" id="ARBA00022927"/>
    </source>
</evidence>
<keyword evidence="5" id="KW-0812">Transmembrane</keyword>
<dbReference type="Gene3D" id="3.30.1370.120">
    <property type="match status" value="3"/>
</dbReference>
<evidence type="ECO:0000256" key="11">
    <source>
        <dbReference type="SAM" id="MobiDB-lite"/>
    </source>
</evidence>
<feature type="domain" description="Type II/III secretion system secretin-like" evidence="12">
    <location>
        <begin position="545"/>
        <end position="712"/>
    </location>
</feature>
<evidence type="ECO:0000256" key="6">
    <source>
        <dbReference type="ARBA" id="ARBA00022729"/>
    </source>
</evidence>
<feature type="region of interest" description="Disordered" evidence="11">
    <location>
        <begin position="351"/>
        <end position="398"/>
    </location>
</feature>
<keyword evidence="8" id="KW-0472">Membrane</keyword>
<evidence type="ECO:0000256" key="3">
    <source>
        <dbReference type="ARBA" id="ARBA00022448"/>
    </source>
</evidence>
<dbReference type="InterPro" id="IPR038591">
    <property type="entry name" value="NolW-like_sf"/>
</dbReference>
<dbReference type="PANTHER" id="PTHR30332">
    <property type="entry name" value="PROBABLE GENERAL SECRETION PATHWAY PROTEIN D"/>
    <property type="match status" value="1"/>
</dbReference>
<name>A0ABY0TI97_9PROT</name>
<evidence type="ECO:0000259" key="13">
    <source>
        <dbReference type="Pfam" id="PF03958"/>
    </source>
</evidence>
<dbReference type="InterPro" id="IPR004846">
    <property type="entry name" value="T2SS/T3SS_dom"/>
</dbReference>
<evidence type="ECO:0000259" key="12">
    <source>
        <dbReference type="Pfam" id="PF00263"/>
    </source>
</evidence>
<comment type="similarity">
    <text evidence="2">Belongs to the bacterial secretin family. GSP D subfamily.</text>
</comment>
<dbReference type="InterPro" id="IPR001775">
    <property type="entry name" value="GspD/PilQ"/>
</dbReference>
<evidence type="ECO:0000256" key="8">
    <source>
        <dbReference type="ARBA" id="ARBA00023136"/>
    </source>
</evidence>
<evidence type="ECO:0000256" key="9">
    <source>
        <dbReference type="ARBA" id="ARBA00023237"/>
    </source>
</evidence>
<evidence type="ECO:0000313" key="15">
    <source>
        <dbReference type="EMBL" id="SDQ87985.1"/>
    </source>
</evidence>
<protein>
    <submittedName>
        <fullName evidence="15">Type II secretion system protein D (GspD)</fullName>
    </submittedName>
</protein>
<comment type="subcellular location">
    <subcellularLocation>
        <location evidence="1 10">Cell outer membrane</location>
    </subcellularLocation>
</comment>
<feature type="domain" description="NolW-like" evidence="13">
    <location>
        <begin position="248"/>
        <end position="321"/>
    </location>
</feature>
<comment type="caution">
    <text evidence="15">The sequence shown here is derived from an EMBL/GenBank/DDBJ whole genome shotgun (WGS) entry which is preliminary data.</text>
</comment>
<dbReference type="NCBIfam" id="TIGR02517">
    <property type="entry name" value="type_II_gspD"/>
    <property type="match status" value="1"/>
</dbReference>
<dbReference type="Pfam" id="PF03958">
    <property type="entry name" value="Secretin_N"/>
    <property type="match status" value="3"/>
</dbReference>
<feature type="compositionally biased region" description="Low complexity" evidence="11">
    <location>
        <begin position="351"/>
        <end position="388"/>
    </location>
</feature>
<evidence type="ECO:0000256" key="5">
    <source>
        <dbReference type="ARBA" id="ARBA00022692"/>
    </source>
</evidence>
<accession>A0ABY0TI97</accession>
<evidence type="ECO:0000256" key="2">
    <source>
        <dbReference type="ARBA" id="ARBA00006980"/>
    </source>
</evidence>
<dbReference type="Pfam" id="PF21305">
    <property type="entry name" value="type_II_gspD_N0"/>
    <property type="match status" value="1"/>
</dbReference>
<keyword evidence="6" id="KW-0732">Signal</keyword>
<proteinExistence type="inferred from homology"/>
<dbReference type="InterPro" id="IPR013356">
    <property type="entry name" value="T2SS_GspD"/>
</dbReference>
<dbReference type="InterPro" id="IPR005644">
    <property type="entry name" value="NolW-like"/>
</dbReference>
<evidence type="ECO:0000313" key="16">
    <source>
        <dbReference type="Proteomes" id="UP000183471"/>
    </source>
</evidence>
<keyword evidence="3 10" id="KW-0813">Transport</keyword>
<dbReference type="Pfam" id="PF00263">
    <property type="entry name" value="Secretin"/>
    <property type="match status" value="1"/>
</dbReference>
<feature type="region of interest" description="Disordered" evidence="11">
    <location>
        <begin position="724"/>
        <end position="793"/>
    </location>
</feature>
<feature type="domain" description="NolW-like" evidence="13">
    <location>
        <begin position="182"/>
        <end position="241"/>
    </location>
</feature>
<sequence length="793" mass="84059">MIHGMIDAPAKGKNMKYRGLSAAFLWTVISVSIGQAWSAGTVTPESPQGTGPNRIENPMAAIPETNALRTNKFAAPPDPDVVTLNFVNAEIEGVVKAVSEITRKNFMLDPRVKGTINIVSAKPMPRSLVYDVFLSALRLHGYAAIEDYGVIKIVPESDAKLYQTPTLGPNDKRPAAGDRIQTQVFTLEHESAIQMVPVLRPLIAPNNSITANQNSNTLIITDYASNLQRLEKIIHAVDQPSGTDPISISLQHASAIDVAQTVNRLFAEAAQTQISAESGGGQIQRFMVVADARSNTLLARSGDPAALNRLRQLVAILDQPTSAGGNIHVVFLKNADAVKLAETLRAIYHHTTPSPSASPSGGTGQTTGTAFGTSSLGGSTGTTNPSSGFSGGTVSAVSTMTPAPMQTQTTGSSMMQSIIQADAATNSIIITAPDAIYNNLRAVIEKLDVRRVQVYIEALIAEITADRAAEFGIQWQNIIDSSQSGTQVVGGTSFNTGVTGGGNILNIAQNPLSAGPGLTIGIMKGLVTAIPGIGPVINLHALIRALETDVNANILSTPTLLTLNNEEARIVIGQNVPILTGQFIPPVGGAATSPFQTVTRQDVGLSLRIKPLISEGGTVRVQIFQEVSSVVPGTINATNGLITNKRSIESTVLVDDGQIIVLGGLIQETVNDAVERLPLVGEIPWVGHLFSYNKRSRNKTNLMVFLRPTLIRDSENAELPTNTQYDRVLSDQNKAKPKYHPILPDLESPSLPPRPPQAPADLESPSLPPHPPKASAIPDEIDIPDGTGPSVKR</sequence>
<keyword evidence="7" id="KW-0653">Protein transport</keyword>
<keyword evidence="4" id="KW-1134">Transmembrane beta strand</keyword>
<dbReference type="PRINTS" id="PR00811">
    <property type="entry name" value="BCTERIALGSPD"/>
</dbReference>
<evidence type="ECO:0000256" key="10">
    <source>
        <dbReference type="RuleBase" id="RU004004"/>
    </source>
</evidence>
<gene>
    <name evidence="15" type="ORF">SAMN05216402_2660</name>
</gene>
<feature type="domain" description="GspD-like N0" evidence="14">
    <location>
        <begin position="84"/>
        <end position="153"/>
    </location>
</feature>
<dbReference type="InterPro" id="IPR049371">
    <property type="entry name" value="GspD-like_N0"/>
</dbReference>
<dbReference type="EMBL" id="FNKY01000001">
    <property type="protein sequence ID" value="SDQ87985.1"/>
    <property type="molecule type" value="Genomic_DNA"/>
</dbReference>
<dbReference type="PANTHER" id="PTHR30332:SF24">
    <property type="entry name" value="SECRETIN GSPD-RELATED"/>
    <property type="match status" value="1"/>
</dbReference>
<evidence type="ECO:0000259" key="14">
    <source>
        <dbReference type="Pfam" id="PF21305"/>
    </source>
</evidence>
<evidence type="ECO:0000256" key="4">
    <source>
        <dbReference type="ARBA" id="ARBA00022452"/>
    </source>
</evidence>
<organism evidence="15 16">
    <name type="scientific">Nitrosospira multiformis</name>
    <dbReference type="NCBI Taxonomy" id="1231"/>
    <lineage>
        <taxon>Bacteria</taxon>
        <taxon>Pseudomonadati</taxon>
        <taxon>Pseudomonadota</taxon>
        <taxon>Betaproteobacteria</taxon>
        <taxon>Nitrosomonadales</taxon>
        <taxon>Nitrosomonadaceae</taxon>
        <taxon>Nitrosospira</taxon>
    </lineage>
</organism>